<feature type="domain" description="Glycosyltransferase 2-like" evidence="5">
    <location>
        <begin position="9"/>
        <end position="139"/>
    </location>
</feature>
<keyword evidence="2" id="KW-0328">Glycosyltransferase</keyword>
<dbReference type="Proteomes" id="UP000221024">
    <property type="component" value="Unassembled WGS sequence"/>
</dbReference>
<reference evidence="6 7" key="1">
    <citation type="submission" date="2017-10" db="EMBL/GenBank/DDBJ databases">
        <title>Draft genome of Longimonas halophila.</title>
        <authorList>
            <person name="Goh K.M."/>
            <person name="Shamsir M.S."/>
            <person name="Lim S.W."/>
        </authorList>
    </citation>
    <scope>NUCLEOTIDE SEQUENCE [LARGE SCALE GENOMIC DNA]</scope>
    <source>
        <strain evidence="6 7">KCTC 42399</strain>
    </source>
</reference>
<keyword evidence="3" id="KW-0808">Transferase</keyword>
<dbReference type="Pfam" id="PF00535">
    <property type="entry name" value="Glycos_transf_2"/>
    <property type="match status" value="1"/>
</dbReference>
<evidence type="ECO:0000313" key="6">
    <source>
        <dbReference type="EMBL" id="PEN09496.1"/>
    </source>
</evidence>
<evidence type="ECO:0000256" key="4">
    <source>
        <dbReference type="SAM" id="MobiDB-lite"/>
    </source>
</evidence>
<comment type="similarity">
    <text evidence="1">Belongs to the glycosyltransferase 2 family.</text>
</comment>
<feature type="region of interest" description="Disordered" evidence="4">
    <location>
        <begin position="310"/>
        <end position="339"/>
    </location>
</feature>
<evidence type="ECO:0000256" key="2">
    <source>
        <dbReference type="ARBA" id="ARBA00022676"/>
    </source>
</evidence>
<dbReference type="EMBL" id="PDEP01000001">
    <property type="protein sequence ID" value="PEN09496.1"/>
    <property type="molecule type" value="Genomic_DNA"/>
</dbReference>
<dbReference type="GO" id="GO:0016757">
    <property type="term" value="F:glycosyltransferase activity"/>
    <property type="evidence" value="ECO:0007669"/>
    <property type="project" value="UniProtKB-KW"/>
</dbReference>
<proteinExistence type="inferred from homology"/>
<dbReference type="PANTHER" id="PTHR43179:SF12">
    <property type="entry name" value="GALACTOFURANOSYLTRANSFERASE GLFT2"/>
    <property type="match status" value="1"/>
</dbReference>
<gene>
    <name evidence="6" type="ORF">CRI93_01845</name>
</gene>
<evidence type="ECO:0000256" key="1">
    <source>
        <dbReference type="ARBA" id="ARBA00006739"/>
    </source>
</evidence>
<dbReference type="PANTHER" id="PTHR43179">
    <property type="entry name" value="RHAMNOSYLTRANSFERASE WBBL"/>
    <property type="match status" value="1"/>
</dbReference>
<dbReference type="InterPro" id="IPR029044">
    <property type="entry name" value="Nucleotide-diphossugar_trans"/>
</dbReference>
<name>A0A2H3NTE2_9BACT</name>
<dbReference type="OrthoDB" id="6638511at2"/>
<dbReference type="SUPFAM" id="SSF53448">
    <property type="entry name" value="Nucleotide-diphospho-sugar transferases"/>
    <property type="match status" value="1"/>
</dbReference>
<evidence type="ECO:0000313" key="7">
    <source>
        <dbReference type="Proteomes" id="UP000221024"/>
    </source>
</evidence>
<protein>
    <recommendedName>
        <fullName evidence="5">Glycosyltransferase 2-like domain-containing protein</fullName>
    </recommendedName>
</protein>
<dbReference type="AlphaFoldDB" id="A0A2H3NTE2"/>
<dbReference type="InterPro" id="IPR001173">
    <property type="entry name" value="Glyco_trans_2-like"/>
</dbReference>
<evidence type="ECO:0000256" key="3">
    <source>
        <dbReference type="ARBA" id="ARBA00022679"/>
    </source>
</evidence>
<comment type="caution">
    <text evidence="6">The sequence shown here is derived from an EMBL/GenBank/DDBJ whole genome shotgun (WGS) entry which is preliminary data.</text>
</comment>
<keyword evidence="7" id="KW-1185">Reference proteome</keyword>
<accession>A0A2H3NTE2</accession>
<dbReference type="Gene3D" id="3.90.550.10">
    <property type="entry name" value="Spore Coat Polysaccharide Biosynthesis Protein SpsA, Chain A"/>
    <property type="match status" value="1"/>
</dbReference>
<dbReference type="RefSeq" id="WP_098060894.1">
    <property type="nucleotide sequence ID" value="NZ_PDEP01000001.1"/>
</dbReference>
<sequence length="339" mass="37329">MKSATANVSIIICTRNRATDLRDTLRSLANVYIPIGWIVECIIVDNASTDATPQVIAAFKTSQFDVHTVKEEHLGKAYAANTALSQARGEILLFTDDDVRVPADWIVGMTEPIRSGRADAVAGGVALAPHLERSWQQGNPWMTALLASTSALSDASPRRLVGANMAIARRVFDTVSGFDVNLGPGSVLGLGEETLLTQQIKHAGFRVRSAFDVAVEHHCSADRLSRRSYLQAVERVGRSQGYIDYHWNCVSVSPIRLVSGLVSRYFKLGLRRALERPDLQDEGLPLWEVSLLMQIYHRRQLLTELGHPRKYAAKQPRGSVPARPDHHKAPAMQPCPPGQ</sequence>
<evidence type="ECO:0000259" key="5">
    <source>
        <dbReference type="Pfam" id="PF00535"/>
    </source>
</evidence>
<organism evidence="6 7">
    <name type="scientific">Longimonas halophila</name>
    <dbReference type="NCBI Taxonomy" id="1469170"/>
    <lineage>
        <taxon>Bacteria</taxon>
        <taxon>Pseudomonadati</taxon>
        <taxon>Rhodothermota</taxon>
        <taxon>Rhodothermia</taxon>
        <taxon>Rhodothermales</taxon>
        <taxon>Salisaetaceae</taxon>
        <taxon>Longimonas</taxon>
    </lineage>
</organism>